<feature type="compositionally biased region" description="Basic and acidic residues" evidence="1">
    <location>
        <begin position="27"/>
        <end position="43"/>
    </location>
</feature>
<feature type="compositionally biased region" description="Polar residues" evidence="1">
    <location>
        <begin position="99"/>
        <end position="124"/>
    </location>
</feature>
<feature type="compositionally biased region" description="Polar residues" evidence="1">
    <location>
        <begin position="283"/>
        <end position="298"/>
    </location>
</feature>
<dbReference type="Proteomes" id="UP000789342">
    <property type="component" value="Unassembled WGS sequence"/>
</dbReference>
<feature type="compositionally biased region" description="Polar residues" evidence="1">
    <location>
        <begin position="231"/>
        <end position="250"/>
    </location>
</feature>
<gene>
    <name evidence="2" type="ORF">AMORRO_LOCUS16166</name>
</gene>
<protein>
    <submittedName>
        <fullName evidence="2">1341_t:CDS:1</fullName>
    </submittedName>
</protein>
<keyword evidence="3" id="KW-1185">Reference proteome</keyword>
<feature type="region of interest" description="Disordered" evidence="1">
    <location>
        <begin position="231"/>
        <end position="253"/>
    </location>
</feature>
<feature type="compositionally biased region" description="Basic residues" evidence="1">
    <location>
        <begin position="83"/>
        <end position="92"/>
    </location>
</feature>
<evidence type="ECO:0000256" key="1">
    <source>
        <dbReference type="SAM" id="MobiDB-lite"/>
    </source>
</evidence>
<feature type="non-terminal residue" evidence="2">
    <location>
        <position position="1"/>
    </location>
</feature>
<dbReference type="AlphaFoldDB" id="A0A9N9NRP8"/>
<feature type="compositionally biased region" description="Basic residues" evidence="1">
    <location>
        <begin position="319"/>
        <end position="330"/>
    </location>
</feature>
<feature type="non-terminal residue" evidence="2">
    <location>
        <position position="391"/>
    </location>
</feature>
<feature type="compositionally biased region" description="Polar residues" evidence="1">
    <location>
        <begin position="183"/>
        <end position="192"/>
    </location>
</feature>
<feature type="compositionally biased region" description="Polar residues" evidence="1">
    <location>
        <begin position="59"/>
        <end position="69"/>
    </location>
</feature>
<dbReference type="EMBL" id="CAJVPV010042793">
    <property type="protein sequence ID" value="CAG8764549.1"/>
    <property type="molecule type" value="Genomic_DNA"/>
</dbReference>
<sequence length="391" mass="42837">ELESTGPKSMVRSASFAKNKKVALKRKRDDLLDNELNKEKDPSMSDTVGEATKLIEESAGNTDDINNGHGSPDRLASLSQKTSARKKVKINKVSKQDANDGQGSLNLSHVNPLNNTSDDRSTSINGRITSQKKKHNIRTTIRGKNVLRKTSLNEEDSAEIISESIVINSPSMNIEEHKSRVNGNFTLQTNETLLKGNSKKESSSKKKKKRTKVSDQEISDEILKLTSSTISQVQNGMSSPQSPINGSTEGFNLLNGDDIEIKEENDSINIATPKTIEGDDETSTPSATSTRNGRNSMPAQKEKGNVSQQRGGRRSPSLRIRKGTSRKKSRSSPSNGRSRSVKTVEVLDSDNEFVVDNAIPTSRADRGESLGQLQVRPVEANLSRSGRRRTK</sequence>
<comment type="caution">
    <text evidence="2">The sequence shown here is derived from an EMBL/GenBank/DDBJ whole genome shotgun (WGS) entry which is preliminary data.</text>
</comment>
<accession>A0A9N9NRP8</accession>
<evidence type="ECO:0000313" key="2">
    <source>
        <dbReference type="EMBL" id="CAG8764549.1"/>
    </source>
</evidence>
<feature type="region of interest" description="Disordered" evidence="1">
    <location>
        <begin position="183"/>
        <end position="217"/>
    </location>
</feature>
<feature type="region of interest" description="Disordered" evidence="1">
    <location>
        <begin position="1"/>
        <end position="124"/>
    </location>
</feature>
<feature type="region of interest" description="Disordered" evidence="1">
    <location>
        <begin position="266"/>
        <end position="391"/>
    </location>
</feature>
<name>A0A9N9NRP8_9GLOM</name>
<organism evidence="2 3">
    <name type="scientific">Acaulospora morrowiae</name>
    <dbReference type="NCBI Taxonomy" id="94023"/>
    <lineage>
        <taxon>Eukaryota</taxon>
        <taxon>Fungi</taxon>
        <taxon>Fungi incertae sedis</taxon>
        <taxon>Mucoromycota</taxon>
        <taxon>Glomeromycotina</taxon>
        <taxon>Glomeromycetes</taxon>
        <taxon>Diversisporales</taxon>
        <taxon>Acaulosporaceae</taxon>
        <taxon>Acaulospora</taxon>
    </lineage>
</organism>
<evidence type="ECO:0000313" key="3">
    <source>
        <dbReference type="Proteomes" id="UP000789342"/>
    </source>
</evidence>
<proteinExistence type="predicted"/>
<reference evidence="2" key="1">
    <citation type="submission" date="2021-06" db="EMBL/GenBank/DDBJ databases">
        <authorList>
            <person name="Kallberg Y."/>
            <person name="Tangrot J."/>
            <person name="Rosling A."/>
        </authorList>
    </citation>
    <scope>NUCLEOTIDE SEQUENCE</scope>
    <source>
        <strain evidence="2">CL551</strain>
    </source>
</reference>